<accession>A0A6S6QW65</accession>
<dbReference type="AlphaFoldDB" id="A0A6S6QW65"/>
<evidence type="ECO:0000259" key="2">
    <source>
        <dbReference type="SMART" id="SM00014"/>
    </source>
</evidence>
<dbReference type="SMART" id="SM00014">
    <property type="entry name" value="acidPPc"/>
    <property type="match status" value="1"/>
</dbReference>
<dbReference type="CDD" id="cd03392">
    <property type="entry name" value="PAP2_like_2"/>
    <property type="match status" value="1"/>
</dbReference>
<organism evidence="3 4">
    <name type="scientific">Terrihabitans soli</name>
    <dbReference type="NCBI Taxonomy" id="708113"/>
    <lineage>
        <taxon>Bacteria</taxon>
        <taxon>Pseudomonadati</taxon>
        <taxon>Pseudomonadota</taxon>
        <taxon>Alphaproteobacteria</taxon>
        <taxon>Hyphomicrobiales</taxon>
        <taxon>Terrihabitans</taxon>
    </lineage>
</organism>
<protein>
    <submittedName>
        <fullName evidence="3">Phosphatase PAP2 family protein</fullName>
    </submittedName>
</protein>
<reference evidence="3 4" key="1">
    <citation type="submission" date="2020-08" db="EMBL/GenBank/DDBJ databases">
        <title>Genome sequence of Rhizobiales bacterium strain IZ6.</title>
        <authorList>
            <person name="Nakai R."/>
            <person name="Naganuma T."/>
        </authorList>
    </citation>
    <scope>NUCLEOTIDE SEQUENCE [LARGE SCALE GENOMIC DNA]</scope>
    <source>
        <strain evidence="3 4">IZ6</strain>
    </source>
</reference>
<dbReference type="InterPro" id="IPR036938">
    <property type="entry name" value="PAP2/HPO_sf"/>
</dbReference>
<dbReference type="PANTHER" id="PTHR14969:SF13">
    <property type="entry name" value="AT30094P"/>
    <property type="match status" value="1"/>
</dbReference>
<keyword evidence="1" id="KW-0472">Membrane</keyword>
<dbReference type="Pfam" id="PF01569">
    <property type="entry name" value="PAP2"/>
    <property type="match status" value="1"/>
</dbReference>
<feature type="transmembrane region" description="Helical" evidence="1">
    <location>
        <begin position="61"/>
        <end position="80"/>
    </location>
</feature>
<feature type="transmembrane region" description="Helical" evidence="1">
    <location>
        <begin position="158"/>
        <end position="179"/>
    </location>
</feature>
<keyword evidence="4" id="KW-1185">Reference proteome</keyword>
<dbReference type="InterPro" id="IPR000326">
    <property type="entry name" value="PAP2/HPO"/>
</dbReference>
<proteinExistence type="predicted"/>
<evidence type="ECO:0000313" key="3">
    <source>
        <dbReference type="EMBL" id="BCJ91291.1"/>
    </source>
</evidence>
<feature type="transmembrane region" description="Helical" evidence="1">
    <location>
        <begin position="185"/>
        <end position="203"/>
    </location>
</feature>
<evidence type="ECO:0000256" key="1">
    <source>
        <dbReference type="SAM" id="Phobius"/>
    </source>
</evidence>
<dbReference type="EMBL" id="AP023361">
    <property type="protein sequence ID" value="BCJ91291.1"/>
    <property type="molecule type" value="Genomic_DNA"/>
</dbReference>
<feature type="domain" description="Phosphatidic acid phosphatase type 2/haloperoxidase" evidence="2">
    <location>
        <begin position="86"/>
        <end position="200"/>
    </location>
</feature>
<dbReference type="Gene3D" id="1.20.144.10">
    <property type="entry name" value="Phosphatidic acid phosphatase type 2/haloperoxidase"/>
    <property type="match status" value="2"/>
</dbReference>
<name>A0A6S6QW65_9HYPH</name>
<dbReference type="PANTHER" id="PTHR14969">
    <property type="entry name" value="SPHINGOSINE-1-PHOSPHATE PHOSPHOHYDROLASE"/>
    <property type="match status" value="1"/>
</dbReference>
<evidence type="ECO:0000313" key="4">
    <source>
        <dbReference type="Proteomes" id="UP000515317"/>
    </source>
</evidence>
<keyword evidence="1" id="KW-1133">Transmembrane helix</keyword>
<keyword evidence="1" id="KW-0812">Transmembrane</keyword>
<sequence length="217" mass="23112">MRGLIGAGALVAAFAAIAVGIHAGAFDGFDRALLLSLRTGDTHDPAGPQWVETFFLDITGLGSWTIVSIVTLAATGFLIMQKRRGTAWLLIAAVAGGTLLNNLLKFFFERARPDLVAHAVETQTSSFPSGHAMMSAVAYLTLGALLARTQKRLAARLYIVAASVLVTVLVGVSRVYLGVHWPSDVLAGWCMGGAWALICWHIAERLQQSGDIEKPRG</sequence>
<dbReference type="RefSeq" id="WP_225873888.1">
    <property type="nucleotide sequence ID" value="NZ_AP023361.1"/>
</dbReference>
<dbReference type="Proteomes" id="UP000515317">
    <property type="component" value="Chromosome"/>
</dbReference>
<feature type="transmembrane region" description="Helical" evidence="1">
    <location>
        <begin position="87"/>
        <end position="108"/>
    </location>
</feature>
<gene>
    <name evidence="3" type="ORF">IZ6_20260</name>
</gene>
<dbReference type="KEGG" id="tso:IZ6_20260"/>
<feature type="transmembrane region" description="Helical" evidence="1">
    <location>
        <begin position="128"/>
        <end position="146"/>
    </location>
</feature>
<dbReference type="SUPFAM" id="SSF48317">
    <property type="entry name" value="Acid phosphatase/Vanadium-dependent haloperoxidase"/>
    <property type="match status" value="1"/>
</dbReference>